<accession>A0AAD4N996</accession>
<sequence>MNWLKDYLCLALKLFARLYFIFINSIFEFVNLFRNRESVPPIPASREGELLLLSATRAAQLIRHGELTSNELVQAYINRIKEVNPLIMHDSYKQLASKQPLLGVPCTIKDNIKVKGYVTLAGNKKFLENQPNEEDAGIVKKLRDAGAIILATTNLPRLANGWEATNAVTGRTRNGTRTVHHMDSSSPGTVHHLGQFITWDNSSPGTIHHLDNSSPGTIHHP</sequence>
<dbReference type="GO" id="GO:0012505">
    <property type="term" value="C:endomembrane system"/>
    <property type="evidence" value="ECO:0007669"/>
    <property type="project" value="TreeGrafter"/>
</dbReference>
<organism evidence="3 4">
    <name type="scientific">Ditylenchus destructor</name>
    <dbReference type="NCBI Taxonomy" id="166010"/>
    <lineage>
        <taxon>Eukaryota</taxon>
        <taxon>Metazoa</taxon>
        <taxon>Ecdysozoa</taxon>
        <taxon>Nematoda</taxon>
        <taxon>Chromadorea</taxon>
        <taxon>Rhabditida</taxon>
        <taxon>Tylenchina</taxon>
        <taxon>Tylenchomorpha</taxon>
        <taxon>Sphaerularioidea</taxon>
        <taxon>Anguinidae</taxon>
        <taxon>Anguininae</taxon>
        <taxon>Ditylenchus</taxon>
    </lineage>
</organism>
<evidence type="ECO:0000259" key="2">
    <source>
        <dbReference type="Pfam" id="PF01425"/>
    </source>
</evidence>
<evidence type="ECO:0000256" key="1">
    <source>
        <dbReference type="SAM" id="Phobius"/>
    </source>
</evidence>
<feature type="domain" description="Amidase" evidence="2">
    <location>
        <begin position="89"/>
        <end position="188"/>
    </location>
</feature>
<feature type="transmembrane region" description="Helical" evidence="1">
    <location>
        <begin position="7"/>
        <end position="27"/>
    </location>
</feature>
<keyword evidence="1" id="KW-1133">Transmembrane helix</keyword>
<name>A0AAD4N996_9BILA</name>
<evidence type="ECO:0000313" key="3">
    <source>
        <dbReference type="EMBL" id="KAI1720959.1"/>
    </source>
</evidence>
<dbReference type="SUPFAM" id="SSF75304">
    <property type="entry name" value="Amidase signature (AS) enzymes"/>
    <property type="match status" value="1"/>
</dbReference>
<gene>
    <name evidence="3" type="ORF">DdX_05210</name>
</gene>
<keyword evidence="4" id="KW-1185">Reference proteome</keyword>
<dbReference type="EMBL" id="JAKKPZ010000005">
    <property type="protein sequence ID" value="KAI1720959.1"/>
    <property type="molecule type" value="Genomic_DNA"/>
</dbReference>
<evidence type="ECO:0000313" key="4">
    <source>
        <dbReference type="Proteomes" id="UP001201812"/>
    </source>
</evidence>
<dbReference type="InterPro" id="IPR052739">
    <property type="entry name" value="FAAH2"/>
</dbReference>
<dbReference type="PANTHER" id="PTHR43372">
    <property type="entry name" value="FATTY-ACID AMIDE HYDROLASE"/>
    <property type="match status" value="1"/>
</dbReference>
<keyword evidence="1" id="KW-0472">Membrane</keyword>
<dbReference type="PANTHER" id="PTHR43372:SF4">
    <property type="entry name" value="FATTY-ACID AMIDE HYDROLASE 2"/>
    <property type="match status" value="1"/>
</dbReference>
<reference evidence="3" key="1">
    <citation type="submission" date="2022-01" db="EMBL/GenBank/DDBJ databases">
        <title>Genome Sequence Resource for Two Populations of Ditylenchus destructor, the Migratory Endoparasitic Phytonematode.</title>
        <authorList>
            <person name="Zhang H."/>
            <person name="Lin R."/>
            <person name="Xie B."/>
        </authorList>
    </citation>
    <scope>NUCLEOTIDE SEQUENCE</scope>
    <source>
        <strain evidence="3">BazhouSP</strain>
    </source>
</reference>
<dbReference type="InterPro" id="IPR023631">
    <property type="entry name" value="Amidase_dom"/>
</dbReference>
<dbReference type="Pfam" id="PF01425">
    <property type="entry name" value="Amidase"/>
    <property type="match status" value="1"/>
</dbReference>
<proteinExistence type="predicted"/>
<keyword evidence="1" id="KW-0812">Transmembrane</keyword>
<dbReference type="InterPro" id="IPR036928">
    <property type="entry name" value="AS_sf"/>
</dbReference>
<comment type="caution">
    <text evidence="3">The sequence shown here is derived from an EMBL/GenBank/DDBJ whole genome shotgun (WGS) entry which is preliminary data.</text>
</comment>
<protein>
    <submittedName>
        <fullName evidence="3">Amidase domain-containing protein</fullName>
    </submittedName>
</protein>
<dbReference type="AlphaFoldDB" id="A0AAD4N996"/>
<dbReference type="Proteomes" id="UP001201812">
    <property type="component" value="Unassembled WGS sequence"/>
</dbReference>
<dbReference type="Gene3D" id="3.90.1300.10">
    <property type="entry name" value="Amidase signature (AS) domain"/>
    <property type="match status" value="1"/>
</dbReference>